<organism evidence="1 2">
    <name type="scientific">Cymbomonas tetramitiformis</name>
    <dbReference type="NCBI Taxonomy" id="36881"/>
    <lineage>
        <taxon>Eukaryota</taxon>
        <taxon>Viridiplantae</taxon>
        <taxon>Chlorophyta</taxon>
        <taxon>Pyramimonadophyceae</taxon>
        <taxon>Pyramimonadales</taxon>
        <taxon>Pyramimonadaceae</taxon>
        <taxon>Cymbomonas</taxon>
    </lineage>
</organism>
<gene>
    <name evidence="1" type="ORF">CYMTET_30378</name>
</gene>
<reference evidence="1 2" key="1">
    <citation type="journal article" date="2015" name="Genome Biol. Evol.">
        <title>Comparative Genomics of a Bacterivorous Green Alga Reveals Evolutionary Causalities and Consequences of Phago-Mixotrophic Mode of Nutrition.</title>
        <authorList>
            <person name="Burns J.A."/>
            <person name="Paasch A."/>
            <person name="Narechania A."/>
            <person name="Kim E."/>
        </authorList>
    </citation>
    <scope>NUCLEOTIDE SEQUENCE [LARGE SCALE GENOMIC DNA]</scope>
    <source>
        <strain evidence="1 2">PLY_AMNH</strain>
    </source>
</reference>
<accession>A0AAE0FKI4</accession>
<dbReference type="AlphaFoldDB" id="A0AAE0FKI4"/>
<evidence type="ECO:0000313" key="1">
    <source>
        <dbReference type="EMBL" id="KAK3260676.1"/>
    </source>
</evidence>
<feature type="non-terminal residue" evidence="1">
    <location>
        <position position="1"/>
    </location>
</feature>
<comment type="caution">
    <text evidence="1">The sequence shown here is derived from an EMBL/GenBank/DDBJ whole genome shotgun (WGS) entry which is preliminary data.</text>
</comment>
<name>A0AAE0FKI4_9CHLO</name>
<proteinExistence type="predicted"/>
<protein>
    <submittedName>
        <fullName evidence="1">Uncharacterized protein</fullName>
    </submittedName>
</protein>
<dbReference type="Proteomes" id="UP001190700">
    <property type="component" value="Unassembled WGS sequence"/>
</dbReference>
<sequence length="90" mass="9863">SGVKVDSVAGGHGLMCGAQLKKSCGWDGCSLLGSEVWSESGQRGGWSRLDVWRSVEEELRMGWLLASGLRVEEELRMGWLLASGLRVWAR</sequence>
<keyword evidence="2" id="KW-1185">Reference proteome</keyword>
<evidence type="ECO:0000313" key="2">
    <source>
        <dbReference type="Proteomes" id="UP001190700"/>
    </source>
</evidence>
<dbReference type="EMBL" id="LGRX02017514">
    <property type="protein sequence ID" value="KAK3260676.1"/>
    <property type="molecule type" value="Genomic_DNA"/>
</dbReference>